<evidence type="ECO:0008006" key="3">
    <source>
        <dbReference type="Google" id="ProtNLM"/>
    </source>
</evidence>
<reference evidence="1 2" key="1">
    <citation type="journal article" date="2021" name="Sci. Rep.">
        <title>The genome of the diatom Chaetoceros tenuissimus carries an ancient integrated fragment of an extant virus.</title>
        <authorList>
            <person name="Hongo Y."/>
            <person name="Kimura K."/>
            <person name="Takaki Y."/>
            <person name="Yoshida Y."/>
            <person name="Baba S."/>
            <person name="Kobayashi G."/>
            <person name="Nagasaki K."/>
            <person name="Hano T."/>
            <person name="Tomaru Y."/>
        </authorList>
    </citation>
    <scope>NUCLEOTIDE SEQUENCE [LARGE SCALE GENOMIC DNA]</scope>
    <source>
        <strain evidence="1 2">NIES-3715</strain>
    </source>
</reference>
<name>A0AAD3D3I1_9STRA</name>
<protein>
    <recommendedName>
        <fullName evidence="3">Fibronectin type-III domain-containing protein</fullName>
    </recommendedName>
</protein>
<comment type="caution">
    <text evidence="1">The sequence shown here is derived from an EMBL/GenBank/DDBJ whole genome shotgun (WGS) entry which is preliminary data.</text>
</comment>
<dbReference type="Proteomes" id="UP001054902">
    <property type="component" value="Unassembled WGS sequence"/>
</dbReference>
<gene>
    <name evidence="1" type="ORF">CTEN210_11885</name>
</gene>
<dbReference type="AlphaFoldDB" id="A0AAD3D3I1"/>
<evidence type="ECO:0000313" key="1">
    <source>
        <dbReference type="EMBL" id="GFH55409.1"/>
    </source>
</evidence>
<keyword evidence="2" id="KW-1185">Reference proteome</keyword>
<accession>A0AAD3D3I1</accession>
<dbReference type="EMBL" id="BLLK01000047">
    <property type="protein sequence ID" value="GFH55409.1"/>
    <property type="molecule type" value="Genomic_DNA"/>
</dbReference>
<sequence>MSTLEKPEFISADETTISVKVNVDPDANTHKLVYKQYPQSWSDADSIPIPAANTAVMLDVVELLPATTYCLRVEADTGVVGEELIVDTQAVDCNNQPGACCIVQ</sequence>
<evidence type="ECO:0000313" key="2">
    <source>
        <dbReference type="Proteomes" id="UP001054902"/>
    </source>
</evidence>
<proteinExistence type="predicted"/>
<organism evidence="1 2">
    <name type="scientific">Chaetoceros tenuissimus</name>
    <dbReference type="NCBI Taxonomy" id="426638"/>
    <lineage>
        <taxon>Eukaryota</taxon>
        <taxon>Sar</taxon>
        <taxon>Stramenopiles</taxon>
        <taxon>Ochrophyta</taxon>
        <taxon>Bacillariophyta</taxon>
        <taxon>Coscinodiscophyceae</taxon>
        <taxon>Chaetocerotophycidae</taxon>
        <taxon>Chaetocerotales</taxon>
        <taxon>Chaetocerotaceae</taxon>
        <taxon>Chaetoceros</taxon>
    </lineage>
</organism>